<comment type="caution">
    <text evidence="2">The sequence shown here is derived from an EMBL/GenBank/DDBJ whole genome shotgun (WGS) entry which is preliminary data.</text>
</comment>
<gene>
    <name evidence="2" type="ORF">EDC24_2909</name>
</gene>
<proteinExistence type="predicted"/>
<dbReference type="PANTHER" id="PTHR38447:SF1">
    <property type="entry name" value="RNA POLYMERASE-BINDING TRANSCRIPTION FACTOR CARD"/>
    <property type="match status" value="1"/>
</dbReference>
<keyword evidence="3" id="KW-1185">Reference proteome</keyword>
<accession>A0A3N5BRF5</accession>
<feature type="domain" description="CarD-like/TRCF RNAP-interacting" evidence="1">
    <location>
        <begin position="1"/>
        <end position="112"/>
    </location>
</feature>
<evidence type="ECO:0000313" key="3">
    <source>
        <dbReference type="Proteomes" id="UP000276443"/>
    </source>
</evidence>
<dbReference type="Pfam" id="PF02559">
    <property type="entry name" value="CarD_TRCF_RID"/>
    <property type="match status" value="1"/>
</dbReference>
<dbReference type="SMART" id="SM01058">
    <property type="entry name" value="CarD_TRCF"/>
    <property type="match status" value="1"/>
</dbReference>
<dbReference type="Pfam" id="PF21095">
    <property type="entry name" value="CarD_C"/>
    <property type="match status" value="1"/>
</dbReference>
<dbReference type="InterPro" id="IPR042215">
    <property type="entry name" value="CarD-like_C"/>
</dbReference>
<dbReference type="OrthoDB" id="9786074at2"/>
<dbReference type="SUPFAM" id="SSF141259">
    <property type="entry name" value="CarD-like"/>
    <property type="match status" value="1"/>
</dbReference>
<dbReference type="PANTHER" id="PTHR38447">
    <property type="entry name" value="TRANSCRIPTION FACTOR YDEB-RELATED"/>
    <property type="match status" value="1"/>
</dbReference>
<sequence length="167" mass="19203">MYNKGDLIIYSTHGICRIDNITEKNIAGTTRTYYILSPIENNQHLTISIPVDNNGMLMLSLVNENEAKDILQTFESDGLEWIDNANNRNQVFNKKINSGDRKDIASIANTLIRKQHELKQNEKTLYENDQKLLTKIKSILFKEISLALNISIDEVNEKIQNKMFQTS</sequence>
<dbReference type="RefSeq" id="WP_124223715.1">
    <property type="nucleotide sequence ID" value="NZ_RKRF01000014.1"/>
</dbReference>
<dbReference type="InterPro" id="IPR052531">
    <property type="entry name" value="CarD-like_regulator"/>
</dbReference>
<dbReference type="InterPro" id="IPR003711">
    <property type="entry name" value="CarD-like/TRCF_RID"/>
</dbReference>
<protein>
    <submittedName>
        <fullName evidence="2">CarD family transcriptional regulator</fullName>
    </submittedName>
</protein>
<dbReference type="AlphaFoldDB" id="A0A3N5BRF5"/>
<evidence type="ECO:0000259" key="1">
    <source>
        <dbReference type="SMART" id="SM01058"/>
    </source>
</evidence>
<dbReference type="InterPro" id="IPR036101">
    <property type="entry name" value="CarD-like/TRCF_RID_sf"/>
</dbReference>
<organism evidence="2 3">
    <name type="scientific">Aquisalibacillus elongatus</name>
    <dbReference type="NCBI Taxonomy" id="485577"/>
    <lineage>
        <taxon>Bacteria</taxon>
        <taxon>Bacillati</taxon>
        <taxon>Bacillota</taxon>
        <taxon>Bacilli</taxon>
        <taxon>Bacillales</taxon>
        <taxon>Bacillaceae</taxon>
        <taxon>Aquisalibacillus</taxon>
    </lineage>
</organism>
<dbReference type="Gene3D" id="1.20.58.1290">
    <property type="entry name" value="CarD-like, C-terminal domain"/>
    <property type="match status" value="1"/>
</dbReference>
<dbReference type="Gene3D" id="2.40.10.170">
    <property type="match status" value="1"/>
</dbReference>
<dbReference type="GO" id="GO:0009303">
    <property type="term" value="P:rRNA transcription"/>
    <property type="evidence" value="ECO:0007669"/>
    <property type="project" value="TreeGrafter"/>
</dbReference>
<dbReference type="InterPro" id="IPR048792">
    <property type="entry name" value="CarD_C"/>
</dbReference>
<dbReference type="Proteomes" id="UP000276443">
    <property type="component" value="Unassembled WGS sequence"/>
</dbReference>
<reference evidence="2 3" key="1">
    <citation type="submission" date="2018-11" db="EMBL/GenBank/DDBJ databases">
        <title>Genomic Encyclopedia of Type Strains, Phase IV (KMG-IV): sequencing the most valuable type-strain genomes for metagenomic binning, comparative biology and taxonomic classification.</title>
        <authorList>
            <person name="Goeker M."/>
        </authorList>
    </citation>
    <scope>NUCLEOTIDE SEQUENCE [LARGE SCALE GENOMIC DNA]</scope>
    <source>
        <strain evidence="2 3">DSM 18090</strain>
    </source>
</reference>
<dbReference type="EMBL" id="RKRF01000014">
    <property type="protein sequence ID" value="RPF50092.1"/>
    <property type="molecule type" value="Genomic_DNA"/>
</dbReference>
<evidence type="ECO:0000313" key="2">
    <source>
        <dbReference type="EMBL" id="RPF50092.1"/>
    </source>
</evidence>
<name>A0A3N5BRF5_9BACI</name>